<proteinExistence type="predicted"/>
<dbReference type="AlphaFoldDB" id="A0A554A1R9"/>
<name>A0A554A1R9_9BACI</name>
<dbReference type="Proteomes" id="UP000318521">
    <property type="component" value="Unassembled WGS sequence"/>
</dbReference>
<protein>
    <submittedName>
        <fullName evidence="2">Uncharacterized protein</fullName>
    </submittedName>
</protein>
<comment type="caution">
    <text evidence="2">The sequence shown here is derived from an EMBL/GenBank/DDBJ whole genome shotgun (WGS) entry which is preliminary data.</text>
</comment>
<dbReference type="EMBL" id="VLXZ01000002">
    <property type="protein sequence ID" value="TSB47632.1"/>
    <property type="molecule type" value="Genomic_DNA"/>
</dbReference>
<keyword evidence="1" id="KW-0472">Membrane</keyword>
<evidence type="ECO:0000313" key="3">
    <source>
        <dbReference type="Proteomes" id="UP000318521"/>
    </source>
</evidence>
<evidence type="ECO:0000256" key="1">
    <source>
        <dbReference type="SAM" id="Phobius"/>
    </source>
</evidence>
<feature type="transmembrane region" description="Helical" evidence="1">
    <location>
        <begin position="35"/>
        <end position="52"/>
    </location>
</feature>
<organism evidence="2 3">
    <name type="scientific">Alkalicoccobacillus porphyridii</name>
    <dbReference type="NCBI Taxonomy" id="2597270"/>
    <lineage>
        <taxon>Bacteria</taxon>
        <taxon>Bacillati</taxon>
        <taxon>Bacillota</taxon>
        <taxon>Bacilli</taxon>
        <taxon>Bacillales</taxon>
        <taxon>Bacillaceae</taxon>
        <taxon>Alkalicoccobacillus</taxon>
    </lineage>
</organism>
<keyword evidence="1" id="KW-1133">Transmembrane helix</keyword>
<reference evidence="2 3" key="1">
    <citation type="submission" date="2019-07" db="EMBL/GenBank/DDBJ databases">
        <authorList>
            <person name="Park Y.J."/>
            <person name="Jeong S.E."/>
            <person name="Jung H.S."/>
        </authorList>
    </citation>
    <scope>NUCLEOTIDE SEQUENCE [LARGE SCALE GENOMIC DNA]</scope>
    <source>
        <strain evidence="3">P16(2019)</strain>
    </source>
</reference>
<keyword evidence="1" id="KW-0812">Transmembrane</keyword>
<sequence length="64" mass="7197">MSMKVIRSIRITMNLVLLGLAILQISGVINISPTLLVVLASIVLISIFFTRWKEAKDERENPDD</sequence>
<accession>A0A554A1R9</accession>
<gene>
    <name evidence="2" type="ORF">FN960_03670</name>
</gene>
<evidence type="ECO:0000313" key="2">
    <source>
        <dbReference type="EMBL" id="TSB47632.1"/>
    </source>
</evidence>
<keyword evidence="3" id="KW-1185">Reference proteome</keyword>
<dbReference type="RefSeq" id="WP_143847059.1">
    <property type="nucleotide sequence ID" value="NZ_VLXZ01000002.1"/>
</dbReference>